<dbReference type="Pfam" id="PF00582">
    <property type="entry name" value="Usp"/>
    <property type="match status" value="2"/>
</dbReference>
<keyword evidence="4" id="KW-1185">Reference proteome</keyword>
<dbReference type="InterPro" id="IPR006016">
    <property type="entry name" value="UspA"/>
</dbReference>
<dbReference type="Proteomes" id="UP001164653">
    <property type="component" value="Chromosome"/>
</dbReference>
<dbReference type="AlphaFoldDB" id="A0A9E8SQR1"/>
<dbReference type="CDD" id="cd00293">
    <property type="entry name" value="USP-like"/>
    <property type="match status" value="1"/>
</dbReference>
<dbReference type="PRINTS" id="PR01438">
    <property type="entry name" value="UNVRSLSTRESS"/>
</dbReference>
<dbReference type="PANTHER" id="PTHR46268">
    <property type="entry name" value="STRESS RESPONSE PROTEIN NHAX"/>
    <property type="match status" value="1"/>
</dbReference>
<evidence type="ECO:0000256" key="1">
    <source>
        <dbReference type="ARBA" id="ARBA00008791"/>
    </source>
</evidence>
<dbReference type="EMBL" id="CP112998">
    <property type="protein sequence ID" value="WAC13322.1"/>
    <property type="molecule type" value="Genomic_DNA"/>
</dbReference>
<evidence type="ECO:0000259" key="2">
    <source>
        <dbReference type="Pfam" id="PF00582"/>
    </source>
</evidence>
<proteinExistence type="inferred from homology"/>
<gene>
    <name evidence="3" type="ORF">ON006_05035</name>
</gene>
<dbReference type="KEGG" id="dpf:ON006_05035"/>
<dbReference type="InterPro" id="IPR014729">
    <property type="entry name" value="Rossmann-like_a/b/a_fold"/>
</dbReference>
<accession>A0A9E8SQR1</accession>
<dbReference type="PANTHER" id="PTHR46268:SF6">
    <property type="entry name" value="UNIVERSAL STRESS PROTEIN UP12"/>
    <property type="match status" value="1"/>
</dbReference>
<sequence>MKTILVPIDFSGPSEKALSVAKGIAAKTGAKLLLMYVYQPYISDIAIPETIYALPIYQQLEEQYRKQLNDHSEQAKKEGLTAEAIWRAEGIHDAIIRQSKESQADLIVMGRTGKGSFMDKLVGSSTTSIAKHASCPVLIVPAQTSKFSFEKIIYATQLEYEENEIIAQVTDLVKQLGATLTFLKVDAWTQPDIQPDGQFIDEIKAQFNLADNDIVVTKNQRVIHGIEAYCDQVQADLIIVSSRERGFLEEHLINPSLTKKLVLDTHLPLLVYHLKPDQ</sequence>
<protein>
    <submittedName>
        <fullName evidence="3">Universal stress protein</fullName>
    </submittedName>
</protein>
<organism evidence="3 4">
    <name type="scientific">Dyadobacter pollutisoli</name>
    <dbReference type="NCBI Taxonomy" id="2910158"/>
    <lineage>
        <taxon>Bacteria</taxon>
        <taxon>Pseudomonadati</taxon>
        <taxon>Bacteroidota</taxon>
        <taxon>Cytophagia</taxon>
        <taxon>Cytophagales</taxon>
        <taxon>Spirosomataceae</taxon>
        <taxon>Dyadobacter</taxon>
    </lineage>
</organism>
<feature type="domain" description="UspA" evidence="2">
    <location>
        <begin position="149"/>
        <end position="273"/>
    </location>
</feature>
<reference evidence="3" key="1">
    <citation type="submission" date="2022-11" db="EMBL/GenBank/DDBJ databases">
        <title>Dyadobacter pollutisoli sp. nov., isolated from plastic dumped soil.</title>
        <authorList>
            <person name="Kim J.M."/>
            <person name="Kim K.R."/>
            <person name="Lee J.K."/>
            <person name="Hao L."/>
            <person name="Jeon C.O."/>
        </authorList>
    </citation>
    <scope>NUCLEOTIDE SEQUENCE</scope>
    <source>
        <strain evidence="3">U1</strain>
    </source>
</reference>
<dbReference type="RefSeq" id="WP_244819564.1">
    <property type="nucleotide sequence ID" value="NZ_CP112998.1"/>
</dbReference>
<dbReference type="Gene3D" id="3.40.50.620">
    <property type="entry name" value="HUPs"/>
    <property type="match status" value="2"/>
</dbReference>
<name>A0A9E8SQR1_9BACT</name>
<dbReference type="SUPFAM" id="SSF52402">
    <property type="entry name" value="Adenine nucleotide alpha hydrolases-like"/>
    <property type="match status" value="2"/>
</dbReference>
<dbReference type="InterPro" id="IPR006015">
    <property type="entry name" value="Universal_stress_UspA"/>
</dbReference>
<comment type="similarity">
    <text evidence="1">Belongs to the universal stress protein A family.</text>
</comment>
<evidence type="ECO:0000313" key="4">
    <source>
        <dbReference type="Proteomes" id="UP001164653"/>
    </source>
</evidence>
<evidence type="ECO:0000313" key="3">
    <source>
        <dbReference type="EMBL" id="WAC13322.1"/>
    </source>
</evidence>
<feature type="domain" description="UspA" evidence="2">
    <location>
        <begin position="1"/>
        <end position="141"/>
    </location>
</feature>